<keyword evidence="3 5" id="KW-0347">Helicase</keyword>
<feature type="domain" description="DNA helicase Pif1-like 2B" evidence="8">
    <location>
        <begin position="370"/>
        <end position="416"/>
    </location>
</feature>
<dbReference type="PANTHER" id="PTHR10492">
    <property type="match status" value="1"/>
</dbReference>
<evidence type="ECO:0000259" key="8">
    <source>
        <dbReference type="Pfam" id="PF21530"/>
    </source>
</evidence>
<evidence type="ECO:0000256" key="2">
    <source>
        <dbReference type="ARBA" id="ARBA00022801"/>
    </source>
</evidence>
<dbReference type="AlphaFoldDB" id="A0AAV2CG34"/>
<keyword evidence="5" id="KW-0227">DNA damage</keyword>
<dbReference type="EC" id="5.6.2.3" evidence="5"/>
<comment type="cofactor">
    <cofactor evidence="5">
        <name>Mg(2+)</name>
        <dbReference type="ChEBI" id="CHEBI:18420"/>
    </cofactor>
</comment>
<dbReference type="SUPFAM" id="SSF52540">
    <property type="entry name" value="P-loop containing nucleoside triphosphate hydrolases"/>
    <property type="match status" value="2"/>
</dbReference>
<name>A0AAV2CG34_9ROSI</name>
<proteinExistence type="inferred from homology"/>
<dbReference type="GO" id="GO:0006281">
    <property type="term" value="P:DNA repair"/>
    <property type="evidence" value="ECO:0007669"/>
    <property type="project" value="UniProtKB-KW"/>
</dbReference>
<evidence type="ECO:0000313" key="10">
    <source>
        <dbReference type="Proteomes" id="UP001497516"/>
    </source>
</evidence>
<accession>A0AAV2CG34</accession>
<evidence type="ECO:0000256" key="4">
    <source>
        <dbReference type="ARBA" id="ARBA00022840"/>
    </source>
</evidence>
<gene>
    <name evidence="9" type="ORF">LTRI10_LOCUS2714</name>
</gene>
<keyword evidence="10" id="KW-1185">Reference proteome</keyword>
<keyword evidence="5" id="KW-0234">DNA repair</keyword>
<feature type="domain" description="DNA helicase Pif1-like DEAD-box helicase" evidence="7">
    <location>
        <begin position="52"/>
        <end position="272"/>
    </location>
</feature>
<dbReference type="InterPro" id="IPR049163">
    <property type="entry name" value="Pif1-like_2B_dom"/>
</dbReference>
<dbReference type="Pfam" id="PF02689">
    <property type="entry name" value="Herpes_Helicase"/>
    <property type="match status" value="1"/>
</dbReference>
<feature type="domain" description="DNA replication helicase" evidence="6">
    <location>
        <begin position="446"/>
        <end position="508"/>
    </location>
</feature>
<keyword evidence="2 5" id="KW-0378">Hydrolase</keyword>
<dbReference type="GO" id="GO:0005524">
    <property type="term" value="F:ATP binding"/>
    <property type="evidence" value="ECO:0007669"/>
    <property type="project" value="UniProtKB-KW"/>
</dbReference>
<dbReference type="EMBL" id="OZ034813">
    <property type="protein sequence ID" value="CAL1354932.1"/>
    <property type="molecule type" value="Genomic_DNA"/>
</dbReference>
<dbReference type="InterPro" id="IPR010285">
    <property type="entry name" value="DNA_helicase_pif1-like_DEAD"/>
</dbReference>
<organism evidence="9 10">
    <name type="scientific">Linum trigynum</name>
    <dbReference type="NCBI Taxonomy" id="586398"/>
    <lineage>
        <taxon>Eukaryota</taxon>
        <taxon>Viridiplantae</taxon>
        <taxon>Streptophyta</taxon>
        <taxon>Embryophyta</taxon>
        <taxon>Tracheophyta</taxon>
        <taxon>Spermatophyta</taxon>
        <taxon>Magnoliopsida</taxon>
        <taxon>eudicotyledons</taxon>
        <taxon>Gunneridae</taxon>
        <taxon>Pentapetalae</taxon>
        <taxon>rosids</taxon>
        <taxon>fabids</taxon>
        <taxon>Malpighiales</taxon>
        <taxon>Linaceae</taxon>
        <taxon>Linum</taxon>
    </lineage>
</organism>
<comment type="catalytic activity">
    <reaction evidence="5">
        <text>ATP + H2O = ADP + phosphate + H(+)</text>
        <dbReference type="Rhea" id="RHEA:13065"/>
        <dbReference type="ChEBI" id="CHEBI:15377"/>
        <dbReference type="ChEBI" id="CHEBI:15378"/>
        <dbReference type="ChEBI" id="CHEBI:30616"/>
        <dbReference type="ChEBI" id="CHEBI:43474"/>
        <dbReference type="ChEBI" id="CHEBI:456216"/>
        <dbReference type="EC" id="5.6.2.3"/>
    </reaction>
</comment>
<evidence type="ECO:0000256" key="1">
    <source>
        <dbReference type="ARBA" id="ARBA00022741"/>
    </source>
</evidence>
<dbReference type="CDD" id="cd18809">
    <property type="entry name" value="SF1_C_RecD"/>
    <property type="match status" value="1"/>
</dbReference>
<keyword evidence="5" id="KW-0233">DNA recombination</keyword>
<dbReference type="GO" id="GO:0043139">
    <property type="term" value="F:5'-3' DNA helicase activity"/>
    <property type="evidence" value="ECO:0007669"/>
    <property type="project" value="UniProtKB-EC"/>
</dbReference>
<dbReference type="GO" id="GO:0006310">
    <property type="term" value="P:DNA recombination"/>
    <property type="evidence" value="ECO:0007669"/>
    <property type="project" value="UniProtKB-KW"/>
</dbReference>
<keyword evidence="4 5" id="KW-0067">ATP-binding</keyword>
<evidence type="ECO:0000256" key="5">
    <source>
        <dbReference type="RuleBase" id="RU363044"/>
    </source>
</evidence>
<dbReference type="Proteomes" id="UP001497516">
    <property type="component" value="Chromosome 1"/>
</dbReference>
<protein>
    <recommendedName>
        <fullName evidence="5">ATP-dependent DNA helicase</fullName>
        <ecNumber evidence="5">5.6.2.3</ecNumber>
    </recommendedName>
</protein>
<comment type="similarity">
    <text evidence="5">Belongs to the helicase family.</text>
</comment>
<dbReference type="GO" id="GO:0000723">
    <property type="term" value="P:telomere maintenance"/>
    <property type="evidence" value="ECO:0007669"/>
    <property type="project" value="InterPro"/>
</dbReference>
<reference evidence="9 10" key="1">
    <citation type="submission" date="2024-04" db="EMBL/GenBank/DDBJ databases">
        <authorList>
            <person name="Fracassetti M."/>
        </authorList>
    </citation>
    <scope>NUCLEOTIDE SEQUENCE [LARGE SCALE GENOMIC DNA]</scope>
</reference>
<sequence length="531" mass="59828">MERFSKSLADFPGLPVPDQCLRSHTVNRLIDMEMNYGPDDLDCSEDRHSRPLNGEQQIAYDMVLHSVYTNEGKCFFVDGFGGTGKTFLWRAICEQLRFEKRIVLCVASSGIAALLMVGGRTAHSRFHIPLDCDTKSTCNIEQGSEVAELILNASLIIWDEAPMAHKHNIEALDRTLRDIFRVKHVDSELKPFRGMTIVFGGDFRQTLPIITKGTRTEIVNSSIKRSYLWRSMTVLKLTENMRLKLPHSEASARLAISNFSKWLLEIGDGTNSNIFGESIIPIPLHICVPRRSDPIPDIVAEIYGQLLSTENMSTYLVERAILAPHNDTVAAINNYVLGLFPGEEVSYFSSDSLEIDAKNQHVEEGDYTVEFLNSLKIGNFPEHELKLKLGCPVILLRNLDQSTGLCNGTRMIVKRLGKWFIEVQILTETHVGDTVFLPRLSLSVHYKSLNFTLVRRQYPIALSYAMTINKSQGQTLNHVGICLQRQVFSHGQLYVAMSRVTSERGLKILSCDSQGKPANTMQNIVFTEIFE</sequence>
<dbReference type="InterPro" id="IPR027417">
    <property type="entry name" value="P-loop_NTPase"/>
</dbReference>
<evidence type="ECO:0000259" key="7">
    <source>
        <dbReference type="Pfam" id="PF05970"/>
    </source>
</evidence>
<dbReference type="InterPro" id="IPR003840">
    <property type="entry name" value="DNA_helicase_dom"/>
</dbReference>
<evidence type="ECO:0000259" key="6">
    <source>
        <dbReference type="Pfam" id="PF02689"/>
    </source>
</evidence>
<dbReference type="Pfam" id="PF21530">
    <property type="entry name" value="Pif1_2B_dom"/>
    <property type="match status" value="1"/>
</dbReference>
<evidence type="ECO:0000256" key="3">
    <source>
        <dbReference type="ARBA" id="ARBA00022806"/>
    </source>
</evidence>
<dbReference type="Pfam" id="PF05970">
    <property type="entry name" value="PIF1"/>
    <property type="match status" value="1"/>
</dbReference>
<keyword evidence="1 5" id="KW-0547">Nucleotide-binding</keyword>
<dbReference type="PANTHER" id="PTHR10492:SF101">
    <property type="entry name" value="ATP-DEPENDENT DNA HELICASE"/>
    <property type="match status" value="1"/>
</dbReference>
<dbReference type="Gene3D" id="3.40.50.300">
    <property type="entry name" value="P-loop containing nucleotide triphosphate hydrolases"/>
    <property type="match status" value="2"/>
</dbReference>
<dbReference type="GO" id="GO:0016787">
    <property type="term" value="F:hydrolase activity"/>
    <property type="evidence" value="ECO:0007669"/>
    <property type="project" value="UniProtKB-KW"/>
</dbReference>
<evidence type="ECO:0000313" key="9">
    <source>
        <dbReference type="EMBL" id="CAL1354932.1"/>
    </source>
</evidence>